<dbReference type="RefSeq" id="WP_009039967.1">
    <property type="nucleotide sequence ID" value="NC_004663.1"/>
</dbReference>
<name>Q8ABS2_BACTN</name>
<protein>
    <submittedName>
        <fullName evidence="1">Uncharacterized protein</fullName>
    </submittedName>
</protein>
<dbReference type="PATRIC" id="fig|226186.12.peg.38"/>
<dbReference type="KEGG" id="bth:BT_0038"/>
<dbReference type="EnsemblBacteria" id="AAO75145">
    <property type="protein sequence ID" value="AAO75145"/>
    <property type="gene ID" value="BT_0038"/>
</dbReference>
<dbReference type="HOGENOM" id="CLU_1783033_0_0_10"/>
<dbReference type="EMBL" id="AE015928">
    <property type="protein sequence ID" value="AAO75145.1"/>
    <property type="molecule type" value="Genomic_DNA"/>
</dbReference>
<dbReference type="STRING" id="226186.BT_0038"/>
<evidence type="ECO:0000313" key="1">
    <source>
        <dbReference type="EMBL" id="AAO75145.1"/>
    </source>
</evidence>
<dbReference type="InParanoid" id="Q8ABS2"/>
<evidence type="ECO:0000313" key="2">
    <source>
        <dbReference type="Proteomes" id="UP000001414"/>
    </source>
</evidence>
<keyword evidence="2" id="KW-1185">Reference proteome</keyword>
<dbReference type="GeneID" id="60926001"/>
<gene>
    <name evidence="1" type="ordered locus">BT_0038</name>
</gene>
<reference evidence="1 2" key="1">
    <citation type="journal article" date="2003" name="Science">
        <title>A genomic view of the human-Bacteroides thetaiotaomicron symbiosis.</title>
        <authorList>
            <person name="Xu J."/>
            <person name="Bjursell M.K."/>
            <person name="Himrod J."/>
            <person name="Deng S."/>
            <person name="Carmichael L.K."/>
            <person name="Chiang H.C."/>
            <person name="Hooper L.V."/>
            <person name="Gordon J.I."/>
        </authorList>
    </citation>
    <scope>NUCLEOTIDE SEQUENCE [LARGE SCALE GENOMIC DNA]</scope>
    <source>
        <strain evidence="2">ATCC 29148 / DSM 2079 / JCM 5827 / CCUG 10774 / NCTC 10582 / VPI-5482 / E50</strain>
    </source>
</reference>
<sequence length="145" mass="16141">MKNDSFLDKVIGSLLSQNFQVDSNAYTYGLVKGKNDSFSGKVIDGIDVAKSILAIAQIFGSPIDSDCADFKTIFNGEGFKKDLKALYSMTDAVLYKFILGQPLIVGVVKADSLTHNEIYDITDKFDKAILGFRKYTARMKWTKCR</sequence>
<organism evidence="1 2">
    <name type="scientific">Bacteroides thetaiotaomicron (strain ATCC 29148 / DSM 2079 / JCM 5827 / CCUG 10774 / NCTC 10582 / VPI-5482 / E50)</name>
    <dbReference type="NCBI Taxonomy" id="226186"/>
    <lineage>
        <taxon>Bacteria</taxon>
        <taxon>Pseudomonadati</taxon>
        <taxon>Bacteroidota</taxon>
        <taxon>Bacteroidia</taxon>
        <taxon>Bacteroidales</taxon>
        <taxon>Bacteroidaceae</taxon>
        <taxon>Bacteroides</taxon>
    </lineage>
</organism>
<dbReference type="PaxDb" id="226186-BT_0038"/>
<dbReference type="Proteomes" id="UP000001414">
    <property type="component" value="Chromosome"/>
</dbReference>
<dbReference type="AlphaFoldDB" id="Q8ABS2"/>
<proteinExistence type="predicted"/>
<reference evidence="1 2" key="2">
    <citation type="journal article" date="2009" name="Proc. Natl. Acad. Sci. U.S.A.">
        <title>Characterizing a model human gut microbiota composed of members of its two dominant bacterial phyla.</title>
        <authorList>
            <person name="Mahowald M.A."/>
            <person name="Rey F.E."/>
            <person name="Seedorf H."/>
            <person name="Turnbaugh P.J."/>
            <person name="Fulton R.S."/>
            <person name="Wollam A."/>
            <person name="Shah N."/>
            <person name="Wang C."/>
            <person name="Magrini V."/>
            <person name="Wilson R.K."/>
            <person name="Cantarel B.L."/>
            <person name="Coutinho P.M."/>
            <person name="Henrissat B."/>
            <person name="Crock L.W."/>
            <person name="Russell A."/>
            <person name="Verberkmoes N.C."/>
            <person name="Hettich R.L."/>
            <person name="Gordon J.I."/>
        </authorList>
    </citation>
    <scope>NUCLEOTIDE SEQUENCE [LARGE SCALE GENOMIC DNA]</scope>
    <source>
        <strain evidence="2">ATCC 29148 / DSM 2079 / JCM 5827 / CCUG 10774 / NCTC 10582 / VPI-5482 / E50</strain>
    </source>
</reference>
<accession>Q8ABS2</accession>